<feature type="transmembrane region" description="Helical" evidence="2">
    <location>
        <begin position="97"/>
        <end position="118"/>
    </location>
</feature>
<dbReference type="EMBL" id="WITJ01000005">
    <property type="protein sequence ID" value="MQW39216.1"/>
    <property type="molecule type" value="Genomic_DNA"/>
</dbReference>
<evidence type="ECO:0000256" key="1">
    <source>
        <dbReference type="SAM" id="MobiDB-lite"/>
    </source>
</evidence>
<accession>A0A7X2D0A6</accession>
<feature type="transmembrane region" description="Helical" evidence="2">
    <location>
        <begin position="43"/>
        <end position="76"/>
    </location>
</feature>
<keyword evidence="2" id="KW-0472">Membrane</keyword>
<reference evidence="3 4" key="1">
    <citation type="submission" date="2019-10" db="EMBL/GenBank/DDBJ databases">
        <authorList>
            <person name="Dong K."/>
        </authorList>
    </citation>
    <scope>NUCLEOTIDE SEQUENCE [LARGE SCALE GENOMIC DNA]</scope>
    <source>
        <strain evidence="3 4">DSM 28960</strain>
    </source>
</reference>
<evidence type="ECO:0000313" key="4">
    <source>
        <dbReference type="Proteomes" id="UP000439550"/>
    </source>
</evidence>
<feature type="transmembrane region" description="Helical" evidence="2">
    <location>
        <begin position="157"/>
        <end position="181"/>
    </location>
</feature>
<evidence type="ECO:0000313" key="3">
    <source>
        <dbReference type="EMBL" id="MQW39216.1"/>
    </source>
</evidence>
<feature type="transmembrane region" description="Helical" evidence="2">
    <location>
        <begin position="124"/>
        <end position="145"/>
    </location>
</feature>
<feature type="region of interest" description="Disordered" evidence="1">
    <location>
        <begin position="321"/>
        <end position="342"/>
    </location>
</feature>
<protein>
    <submittedName>
        <fullName evidence="3">Uncharacterized protein</fullName>
    </submittedName>
</protein>
<keyword evidence="2" id="KW-0812">Transmembrane</keyword>
<organism evidence="3 4">
    <name type="scientific">Lactococcus hircilactis</name>
    <dbReference type="NCBI Taxonomy" id="1494462"/>
    <lineage>
        <taxon>Bacteria</taxon>
        <taxon>Bacillati</taxon>
        <taxon>Bacillota</taxon>
        <taxon>Bacilli</taxon>
        <taxon>Lactobacillales</taxon>
        <taxon>Streptococcaceae</taxon>
        <taxon>Lactococcus</taxon>
    </lineage>
</organism>
<sequence length="342" mass="37320">MNCNFCGDWLPKGTGICPHCGTRQNLSYGGEVSSAVGEAAGNALGAAIVAIIVIVVLLAILPVAILNPLTIYLLLIRGKRFPSIGTRGRKLIFQGSIIYTAWLIIIFSLGLVFPNLFYPNIGKPFVIINLLIIGAVFLAFIIENIRGNLSQKRIGRAIWRSVVIVALFCCATFSSALIMAYNTSNAPTIIQNKQNAAENKILQQKQDKYASEIASSKFTNNQIKSQLEKLGYLSGDNTKATFSSPVYGASKLGGFFNIYPIGVHRYPMIYIIQITSDSDSGYSGIGHFEGTDGSLQIKSLSEFNKANHLNLKVGDWYMTKEPTPDEHGTPQELTSLSQIPNF</sequence>
<dbReference type="AlphaFoldDB" id="A0A7X2D0A6"/>
<feature type="compositionally biased region" description="Polar residues" evidence="1">
    <location>
        <begin position="331"/>
        <end position="342"/>
    </location>
</feature>
<proteinExistence type="predicted"/>
<keyword evidence="4" id="KW-1185">Reference proteome</keyword>
<dbReference type="Proteomes" id="UP000439550">
    <property type="component" value="Unassembled WGS sequence"/>
</dbReference>
<dbReference type="RefSeq" id="WP_153495895.1">
    <property type="nucleotide sequence ID" value="NZ_CAXYUY010000002.1"/>
</dbReference>
<comment type="caution">
    <text evidence="3">The sequence shown here is derived from an EMBL/GenBank/DDBJ whole genome shotgun (WGS) entry which is preliminary data.</text>
</comment>
<gene>
    <name evidence="3" type="ORF">GHI93_04585</name>
</gene>
<keyword evidence="2" id="KW-1133">Transmembrane helix</keyword>
<name>A0A7X2D0A6_9LACT</name>
<evidence type="ECO:0000256" key="2">
    <source>
        <dbReference type="SAM" id="Phobius"/>
    </source>
</evidence>